<dbReference type="InterPro" id="IPR043129">
    <property type="entry name" value="ATPase_NBD"/>
</dbReference>
<sequence length="282" mass="30287">MTHILFDIGGSKTRVTNTTGTGSFAEPIVIGTIQEFEDGVRALGDTIEKVSGGKPIEGIVGGFPGPKSGHDKMFRAPNLPSWSDQPLSERLRERFDVPVIVENDASLAALGEASFGFGKGKRSVVYITVSTGVGGGLVVDGKIDESGLYGFEPGWQIIDASGKLCDGCEPPGYLERYVSGRNVEIRFGKKPYEITDKAFWDEIARYLAYGLYNVMVFWSPEVIVLGGSMFNEIGIAVADVEKHLRALNTIFPDIPELKKTELGDSVTLYGALALAAGIESSA</sequence>
<evidence type="ECO:0000256" key="1">
    <source>
        <dbReference type="ARBA" id="ARBA00006479"/>
    </source>
</evidence>
<gene>
    <name evidence="2" type="ORF">COW88_00655</name>
</gene>
<dbReference type="PANTHER" id="PTHR18964">
    <property type="entry name" value="ROK (REPRESSOR, ORF, KINASE) FAMILY"/>
    <property type="match status" value="1"/>
</dbReference>
<dbReference type="Gene3D" id="3.30.420.40">
    <property type="match status" value="2"/>
</dbReference>
<reference evidence="2 3" key="1">
    <citation type="submission" date="2017-09" db="EMBL/GenBank/DDBJ databases">
        <title>Depth-based differentiation of microbial function through sediment-hosted aquifers and enrichment of novel symbionts in the deep terrestrial subsurface.</title>
        <authorList>
            <person name="Probst A.J."/>
            <person name="Ladd B."/>
            <person name="Jarett J.K."/>
            <person name="Geller-Mcgrath D.E."/>
            <person name="Sieber C.M."/>
            <person name="Emerson J.B."/>
            <person name="Anantharaman K."/>
            <person name="Thomas B.C."/>
            <person name="Malmstrom R."/>
            <person name="Stieglmeier M."/>
            <person name="Klingl A."/>
            <person name="Woyke T."/>
            <person name="Ryan C.M."/>
            <person name="Banfield J.F."/>
        </authorList>
    </citation>
    <scope>NUCLEOTIDE SEQUENCE [LARGE SCALE GENOMIC DNA]</scope>
    <source>
        <strain evidence="2">CG22_combo_CG10-13_8_21_14_all_47_15</strain>
    </source>
</reference>
<comment type="similarity">
    <text evidence="1">Belongs to the ROK (NagC/XylR) family.</text>
</comment>
<proteinExistence type="inferred from homology"/>
<dbReference type="EMBL" id="PCTL01000004">
    <property type="protein sequence ID" value="PIP73849.1"/>
    <property type="molecule type" value="Genomic_DNA"/>
</dbReference>
<protein>
    <recommendedName>
        <fullName evidence="4">ROK family protein</fullName>
    </recommendedName>
</protein>
<evidence type="ECO:0000313" key="3">
    <source>
        <dbReference type="Proteomes" id="UP000230638"/>
    </source>
</evidence>
<accession>A0A2H0CVU8</accession>
<name>A0A2H0CVU8_9BACT</name>
<dbReference type="Proteomes" id="UP000230638">
    <property type="component" value="Unassembled WGS sequence"/>
</dbReference>
<dbReference type="PANTHER" id="PTHR18964:SF149">
    <property type="entry name" value="BIFUNCTIONAL UDP-N-ACETYLGLUCOSAMINE 2-EPIMERASE_N-ACETYLMANNOSAMINE KINASE"/>
    <property type="match status" value="1"/>
</dbReference>
<dbReference type="SUPFAM" id="SSF53067">
    <property type="entry name" value="Actin-like ATPase domain"/>
    <property type="match status" value="1"/>
</dbReference>
<organism evidence="2 3">
    <name type="scientific">Candidatus Lloydbacteria bacterium CG22_combo_CG10-13_8_21_14_all_47_15</name>
    <dbReference type="NCBI Taxonomy" id="1974635"/>
    <lineage>
        <taxon>Bacteria</taxon>
        <taxon>Candidatus Lloydiibacteriota</taxon>
    </lineage>
</organism>
<comment type="caution">
    <text evidence="2">The sequence shown here is derived from an EMBL/GenBank/DDBJ whole genome shotgun (WGS) entry which is preliminary data.</text>
</comment>
<dbReference type="CDD" id="cd23763">
    <property type="entry name" value="ASKHA_ATPase_ROK"/>
    <property type="match status" value="1"/>
</dbReference>
<dbReference type="InterPro" id="IPR000600">
    <property type="entry name" value="ROK"/>
</dbReference>
<evidence type="ECO:0000313" key="2">
    <source>
        <dbReference type="EMBL" id="PIP73849.1"/>
    </source>
</evidence>
<evidence type="ECO:0008006" key="4">
    <source>
        <dbReference type="Google" id="ProtNLM"/>
    </source>
</evidence>
<dbReference type="AlphaFoldDB" id="A0A2H0CVU8"/>
<dbReference type="Pfam" id="PF00480">
    <property type="entry name" value="ROK"/>
    <property type="match status" value="1"/>
</dbReference>